<dbReference type="EMBL" id="CATZLL010000015">
    <property type="protein sequence ID" value="CAJ0820310.1"/>
    <property type="molecule type" value="Genomic_DNA"/>
</dbReference>
<evidence type="ECO:0000313" key="2">
    <source>
        <dbReference type="Proteomes" id="UP001189757"/>
    </source>
</evidence>
<name>A0ABM9K911_9RALS</name>
<reference evidence="1 2" key="1">
    <citation type="submission" date="2023-07" db="EMBL/GenBank/DDBJ databases">
        <authorList>
            <person name="Peeters C."/>
        </authorList>
    </citation>
    <scope>NUCLEOTIDE SEQUENCE [LARGE SCALE GENOMIC DNA]</scope>
    <source>
        <strain evidence="1 2">LMG 18101</strain>
    </source>
</reference>
<evidence type="ECO:0008006" key="3">
    <source>
        <dbReference type="Google" id="ProtNLM"/>
    </source>
</evidence>
<evidence type="ECO:0000313" key="1">
    <source>
        <dbReference type="EMBL" id="CAJ0820310.1"/>
    </source>
</evidence>
<comment type="caution">
    <text evidence="1">The sequence shown here is derived from an EMBL/GenBank/DDBJ whole genome shotgun (WGS) entry which is preliminary data.</text>
</comment>
<proteinExistence type="predicted"/>
<protein>
    <recommendedName>
        <fullName evidence="3">Tc1-like transposase DDE domain-containing protein</fullName>
    </recommendedName>
</protein>
<gene>
    <name evidence="1" type="ORF">LMG18101_04240</name>
</gene>
<keyword evidence="2" id="KW-1185">Reference proteome</keyword>
<sequence>MHIESDTAVDRAADSLIAIAFLTQYAPELNPVAAIWARVKRV</sequence>
<dbReference type="Proteomes" id="UP001189757">
    <property type="component" value="Unassembled WGS sequence"/>
</dbReference>
<accession>A0ABM9K911</accession>
<organism evidence="1 2">
    <name type="scientific">Ralstonia flaminis</name>
    <dbReference type="NCBI Taxonomy" id="3058597"/>
    <lineage>
        <taxon>Bacteria</taxon>
        <taxon>Pseudomonadati</taxon>
        <taxon>Pseudomonadota</taxon>
        <taxon>Betaproteobacteria</taxon>
        <taxon>Burkholderiales</taxon>
        <taxon>Burkholderiaceae</taxon>
        <taxon>Ralstonia</taxon>
    </lineage>
</organism>